<dbReference type="PRINTS" id="PR01547">
    <property type="entry name" value="YEAST176DUF"/>
</dbReference>
<dbReference type="GO" id="GO:0030307">
    <property type="term" value="P:positive regulation of cell growth"/>
    <property type="evidence" value="ECO:0007669"/>
    <property type="project" value="TreeGrafter"/>
</dbReference>
<dbReference type="SMART" id="SM01302">
    <property type="entry name" value="Raptor_N"/>
    <property type="match status" value="1"/>
</dbReference>
<evidence type="ECO:0000256" key="2">
    <source>
        <dbReference type="ARBA" id="ARBA00022574"/>
    </source>
</evidence>
<dbReference type="VEuPathDB" id="FungiDB:SCODWIG_03279"/>
<dbReference type="Gene3D" id="2.130.10.10">
    <property type="entry name" value="YVTN repeat-like/Quinoprotein amine dehydrogenase"/>
    <property type="match status" value="2"/>
</dbReference>
<evidence type="ECO:0000259" key="5">
    <source>
        <dbReference type="SMART" id="SM01302"/>
    </source>
</evidence>
<dbReference type="GO" id="GO:0030674">
    <property type="term" value="F:protein-macromolecule adaptor activity"/>
    <property type="evidence" value="ECO:0007669"/>
    <property type="project" value="TreeGrafter"/>
</dbReference>
<dbReference type="Pfam" id="PF14538">
    <property type="entry name" value="Raptor_N"/>
    <property type="match status" value="1"/>
</dbReference>
<protein>
    <submittedName>
        <fullName evidence="6">Related to Target of rapamycin complex 1 subunit KOG1</fullName>
    </submittedName>
</protein>
<feature type="region of interest" description="Disordered" evidence="4">
    <location>
        <begin position="1047"/>
        <end position="1067"/>
    </location>
</feature>
<dbReference type="PANTHER" id="PTHR12848:SF16">
    <property type="entry name" value="REGULATORY-ASSOCIATED PROTEIN OF MTOR"/>
    <property type="match status" value="1"/>
</dbReference>
<dbReference type="GO" id="GO:0031929">
    <property type="term" value="P:TOR signaling"/>
    <property type="evidence" value="ECO:0007669"/>
    <property type="project" value="InterPro"/>
</dbReference>
<comment type="similarity">
    <text evidence="1">Belongs to the WD repeat RAPTOR family.</text>
</comment>
<feature type="region of interest" description="Disordered" evidence="4">
    <location>
        <begin position="1089"/>
        <end position="1109"/>
    </location>
</feature>
<dbReference type="GO" id="GO:0071230">
    <property type="term" value="P:cellular response to amino acid stimulus"/>
    <property type="evidence" value="ECO:0007669"/>
    <property type="project" value="TreeGrafter"/>
</dbReference>
<gene>
    <name evidence="6" type="ORF">SCODWIG_03279</name>
</gene>
<keyword evidence="3" id="KW-0677">Repeat</keyword>
<dbReference type="SMART" id="SM00320">
    <property type="entry name" value="WD40"/>
    <property type="match status" value="4"/>
</dbReference>
<feature type="domain" description="Raptor N-terminal CASPase-like" evidence="5">
    <location>
        <begin position="81"/>
        <end position="235"/>
    </location>
</feature>
<organism evidence="6 7">
    <name type="scientific">Saccharomycodes ludwigii</name>
    <dbReference type="NCBI Taxonomy" id="36035"/>
    <lineage>
        <taxon>Eukaryota</taxon>
        <taxon>Fungi</taxon>
        <taxon>Dikarya</taxon>
        <taxon>Ascomycota</taxon>
        <taxon>Saccharomycotina</taxon>
        <taxon>Saccharomycetes</taxon>
        <taxon>Saccharomycodales</taxon>
        <taxon>Saccharomycodaceae</taxon>
        <taxon>Saccharomycodes</taxon>
    </lineage>
</organism>
<dbReference type="SUPFAM" id="SSF48371">
    <property type="entry name" value="ARM repeat"/>
    <property type="match status" value="1"/>
</dbReference>
<dbReference type="Gene3D" id="1.25.10.10">
    <property type="entry name" value="Leucine-rich Repeat Variant"/>
    <property type="match status" value="1"/>
</dbReference>
<dbReference type="InterPro" id="IPR029347">
    <property type="entry name" value="Raptor_N"/>
</dbReference>
<reference evidence="7" key="1">
    <citation type="submission" date="2018-06" db="EMBL/GenBank/DDBJ databases">
        <authorList>
            <person name="Guldener U."/>
        </authorList>
    </citation>
    <scope>NUCLEOTIDE SEQUENCE [LARGE SCALE GENOMIC DNA]</scope>
    <source>
        <strain evidence="7">UTAD17</strain>
    </source>
</reference>
<dbReference type="GO" id="GO:0009267">
    <property type="term" value="P:cellular response to starvation"/>
    <property type="evidence" value="ECO:0007669"/>
    <property type="project" value="TreeGrafter"/>
</dbReference>
<dbReference type="GO" id="GO:0031931">
    <property type="term" value="C:TORC1 complex"/>
    <property type="evidence" value="ECO:0007669"/>
    <property type="project" value="InterPro"/>
</dbReference>
<dbReference type="InterPro" id="IPR015943">
    <property type="entry name" value="WD40/YVTN_repeat-like_dom_sf"/>
</dbReference>
<evidence type="ECO:0000256" key="4">
    <source>
        <dbReference type="SAM" id="MobiDB-lite"/>
    </source>
</evidence>
<dbReference type="InterPro" id="IPR001680">
    <property type="entry name" value="WD40_rpt"/>
</dbReference>
<evidence type="ECO:0000313" key="7">
    <source>
        <dbReference type="Proteomes" id="UP000262825"/>
    </source>
</evidence>
<evidence type="ECO:0000313" key="6">
    <source>
        <dbReference type="EMBL" id="SSD61518.1"/>
    </source>
</evidence>
<keyword evidence="7" id="KW-1185">Reference proteome</keyword>
<sequence>MTASSSSDQILLKPLNQNPRHGFEEEYESEQYLTELATNFIFYFDDKRHRTNANPVPEKEKLQDKDKFYQPIENWKIGKERVKTVAAALILCLHLGVDPPDVIKTQPCAILESWVDPLNFQDSKKAIEAIGKALQSRYEMLSSKTKYKQALDPCVEDLKRFCNTLRRAAKTERVLFHYNGHGVPKPTPSGEIWVFNRRYTQYIPVSLYDLQTWLGAPAIYVWDCNQAGNIVENFQKFTAKRLKDDREGRHDSAASSPTEAYKECFQLASCREDELLPMNEELPADLFTACLTSPIEISVKVYLMQSPLKDTKYAMLFQNHDNIRNPDGKNFTKLPDITIPGKSSDRRTPLGELNWIFTAITDTIAWTSLPRPLFNKLFRHDLIVAALFRNFLLAKRLMASYNCHPISDPPLPNSVIDHPMWDSWYLAIDQVLTKLIESMKNPTDPDSQQMLLNPKTKPNDVLNKYKSSIGSLSTMSLVNQTAGGNSQLIQNSNTNNNNNNNNNNNLSNLPANNTSYQQYSDFFVQNLTAFELWLKYGSNTRNPPEQLPIVLQVLLSQLHRNRALILLSKFLDLGPWAVYLSLSIGIFPYVLKLLQGPSNEMKPILVFIWARIMSIDHENTQEELIKEDGYMYFVRILCPEILQQQHYNGRNSSNGLVLNVPVSSASQRYQQASSGSAAQQQTFHISDEQKAMAAFILTSFARDFEVGQRCCFNADILPHLKNLIDVSDTPMLRQWCIILVGELYKRNPLYKIACLHNKLERQFDIFATLIKSLKDPVPEVRCSAIVSLSNFLSDEDETELIAKTHMNLTSQANTLQQQHLMIQNNPPQQQQNSNYHHRIQQHLHRIQIDLHLLQNFAIKEIKLQEVKIIVSALSLLNDGSPIVRKELIKFLSKVVNTYINFFIVIAFNELLEEILSLEVPGGVGGMRDEHKKNDLVGQNSIFNTIWKSVLILSDDPHPEIKYNAETVINYILLAMNENADLGSIVVEMEKYFIKRNEVGGRNINIFNTTSNINTNNQSSSDKNIIDEFSTAKNRNYQPKLIFGNGKDFNKDIGKNSNGSDNKDEDEPKTLTARFIKVLHGFARECYVERNNDKNDRPGTSNSMIASDTSANGGISRKLAKLSLLNVPYGVEHKPRTPRFEYHTPPASLYDIDIPIESTFIDYSKEYFQEPQMKKDEDDEPGSTVYQAREWRKYRNDNIIKKTQNKKELSLYGEWNAIYRTAYNKTHPKIFKFTQFEDYLVTADDRDNIRCYDWENDVILSTFCNENPFGTKITDMDFINEDDVPLLVTGSSDGIIKIFKNFHDVDNVEMVSSWRGLTDMLLTPRSTGLLTEWQQIRGTLLVTGDVKIIRVWDALTENVEVDIPAKTSSLVTSLTSDQLSGNIFVAGFSDGSLRCYDRRLNPRDSMIRLWRSGVGSKCGKSSWITNVHMQRGGYRELVSGNSNGVIELWDIRYQDPVLGFNEQMTDMNGNGGVIPTMSNSAGNSTTNFNTNITSNNVISKDSKSSMVTMQVHEHAPIIASGSRKIKIWTTSGDLIAQFKNIYRSSSHNNNTSTNLGDMVSSLTQASRTSPYLSSLTFHPHRMMIAANNSHDTSINIYKCEEKTLTNNDFY</sequence>
<dbReference type="EMBL" id="UFAJ01000740">
    <property type="protein sequence ID" value="SSD61518.1"/>
    <property type="molecule type" value="Genomic_DNA"/>
</dbReference>
<keyword evidence="2" id="KW-0853">WD repeat</keyword>
<dbReference type="SUPFAM" id="SSF50978">
    <property type="entry name" value="WD40 repeat-like"/>
    <property type="match status" value="1"/>
</dbReference>
<proteinExistence type="inferred from homology"/>
<dbReference type="PANTHER" id="PTHR12848">
    <property type="entry name" value="REGULATORY-ASSOCIATED PROTEIN OF MTOR"/>
    <property type="match status" value="1"/>
</dbReference>
<feature type="compositionally biased region" description="Polar residues" evidence="4">
    <location>
        <begin position="1097"/>
        <end position="1109"/>
    </location>
</feature>
<evidence type="ECO:0000256" key="3">
    <source>
        <dbReference type="ARBA" id="ARBA00022737"/>
    </source>
</evidence>
<dbReference type="InterPro" id="IPR036322">
    <property type="entry name" value="WD40_repeat_dom_sf"/>
</dbReference>
<dbReference type="InterPro" id="IPR011989">
    <property type="entry name" value="ARM-like"/>
</dbReference>
<dbReference type="GO" id="GO:0010506">
    <property type="term" value="P:regulation of autophagy"/>
    <property type="evidence" value="ECO:0007669"/>
    <property type="project" value="TreeGrafter"/>
</dbReference>
<feature type="compositionally biased region" description="Low complexity" evidence="4">
    <location>
        <begin position="491"/>
        <end position="510"/>
    </location>
</feature>
<name>A0A376BA02_9ASCO</name>
<dbReference type="GO" id="GO:0005737">
    <property type="term" value="C:cytoplasm"/>
    <property type="evidence" value="ECO:0007669"/>
    <property type="project" value="TreeGrafter"/>
</dbReference>
<dbReference type="InterPro" id="IPR016024">
    <property type="entry name" value="ARM-type_fold"/>
</dbReference>
<feature type="region of interest" description="Disordered" evidence="4">
    <location>
        <begin position="485"/>
        <end position="510"/>
    </location>
</feature>
<dbReference type="Proteomes" id="UP000262825">
    <property type="component" value="Unassembled WGS sequence"/>
</dbReference>
<dbReference type="InterPro" id="IPR004083">
    <property type="entry name" value="Raptor"/>
</dbReference>
<evidence type="ECO:0000256" key="1">
    <source>
        <dbReference type="ARBA" id="ARBA00009257"/>
    </source>
</evidence>
<accession>A0A376BA02</accession>